<dbReference type="Pfam" id="PF13460">
    <property type="entry name" value="NAD_binding_10"/>
    <property type="match status" value="1"/>
</dbReference>
<dbReference type="InterPro" id="IPR051783">
    <property type="entry name" value="NAD(P)-dependent_oxidoreduct"/>
</dbReference>
<dbReference type="STRING" id="1058.SAMN05421783_106129"/>
<dbReference type="InterPro" id="IPR016040">
    <property type="entry name" value="NAD(P)-bd_dom"/>
</dbReference>
<dbReference type="EMBL" id="FNNZ01000006">
    <property type="protein sequence ID" value="SDW63200.1"/>
    <property type="molecule type" value="Genomic_DNA"/>
</dbReference>
<dbReference type="Proteomes" id="UP000198816">
    <property type="component" value="Unassembled WGS sequence"/>
</dbReference>
<reference evidence="3" key="1">
    <citation type="submission" date="2016-10" db="EMBL/GenBank/DDBJ databases">
        <authorList>
            <person name="Varghese N."/>
            <person name="Submissions S."/>
        </authorList>
    </citation>
    <scope>NUCLEOTIDE SEQUENCE [LARGE SCALE GENOMIC DNA]</scope>
    <source>
        <strain evidence="3">DSM 217</strain>
    </source>
</reference>
<evidence type="ECO:0000259" key="1">
    <source>
        <dbReference type="Pfam" id="PF13460"/>
    </source>
</evidence>
<gene>
    <name evidence="2" type="ORF">SAMN05421783_106129</name>
</gene>
<dbReference type="InterPro" id="IPR036291">
    <property type="entry name" value="NAD(P)-bd_dom_sf"/>
</dbReference>
<dbReference type="OrthoDB" id="9801056at2"/>
<protein>
    <submittedName>
        <fullName evidence="2">Uncharacterized conserved protein YbjT, contains NAD(P)-binding and DUF2867 domains</fullName>
    </submittedName>
</protein>
<accession>A0A1H2V4P2</accession>
<dbReference type="SUPFAM" id="SSF51735">
    <property type="entry name" value="NAD(P)-binding Rossmann-fold domains"/>
    <property type="match status" value="1"/>
</dbReference>
<organism evidence="2 3">
    <name type="scientific">Thiocapsa roseopersicina</name>
    <dbReference type="NCBI Taxonomy" id="1058"/>
    <lineage>
        <taxon>Bacteria</taxon>
        <taxon>Pseudomonadati</taxon>
        <taxon>Pseudomonadota</taxon>
        <taxon>Gammaproteobacteria</taxon>
        <taxon>Chromatiales</taxon>
        <taxon>Chromatiaceae</taxon>
        <taxon>Thiocapsa</taxon>
    </lineage>
</organism>
<sequence length="475" mass="52526">MPSNPPRRPRVAVAGASGFIGTAICRALTDAFSVRALTRSPARAQTPDPDQRITWRHCDLFSAPDLVEGLADCDYAVYLVHSLAPSSRLTQANPRDMDLILADNFARAAAANGVKQIIVVGGLIPDSFRISPLLWSRREVELVLASRGTPVTALRAGLVVGPGGSAPRLLVDLVRRLPLLLLPPSARSMTRPIALVDLVRAVRHCLGQPETCRGAYDIGGPECLSYEEMLRQAAEVLGLRRRILTLPWMPLWLASATARFFSGAPSAVVGPALESLPQDTVIRDNPVQRAIDPSAISFGEALRAALDRTGRHLLPSPRQPIEGQSRELMRRARLVRSIQRVILPPGQDAAWVAGNYFRWLGACCWPMVCTHIDETGRCSVYTRFPRLHLLTLQWLAEESSPQRQVYAIVGGLLSRPVAQGRARFEFQTLLDDRYTMAAIHDYAPALPWYVYLWTQAVAHLLVMRRYQGRLARLAR</sequence>
<dbReference type="Gene3D" id="3.40.50.720">
    <property type="entry name" value="NAD(P)-binding Rossmann-like Domain"/>
    <property type="match status" value="1"/>
</dbReference>
<dbReference type="AlphaFoldDB" id="A0A1H2V4P2"/>
<dbReference type="GO" id="GO:0005737">
    <property type="term" value="C:cytoplasm"/>
    <property type="evidence" value="ECO:0007669"/>
    <property type="project" value="TreeGrafter"/>
</dbReference>
<feature type="domain" description="NAD(P)-binding" evidence="1">
    <location>
        <begin position="15"/>
        <end position="123"/>
    </location>
</feature>
<evidence type="ECO:0000313" key="3">
    <source>
        <dbReference type="Proteomes" id="UP000198816"/>
    </source>
</evidence>
<dbReference type="PANTHER" id="PTHR48079:SF6">
    <property type="entry name" value="NAD(P)-BINDING DOMAIN-CONTAINING PROTEIN-RELATED"/>
    <property type="match status" value="1"/>
</dbReference>
<proteinExistence type="predicted"/>
<keyword evidence="3" id="KW-1185">Reference proteome</keyword>
<name>A0A1H2V4P2_THIRO</name>
<dbReference type="PANTHER" id="PTHR48079">
    <property type="entry name" value="PROTEIN YEEZ"/>
    <property type="match status" value="1"/>
</dbReference>
<evidence type="ECO:0000313" key="2">
    <source>
        <dbReference type="EMBL" id="SDW63200.1"/>
    </source>
</evidence>
<dbReference type="GO" id="GO:0004029">
    <property type="term" value="F:aldehyde dehydrogenase (NAD+) activity"/>
    <property type="evidence" value="ECO:0007669"/>
    <property type="project" value="TreeGrafter"/>
</dbReference>
<dbReference type="RefSeq" id="WP_093030145.1">
    <property type="nucleotide sequence ID" value="NZ_FNNZ01000006.1"/>
</dbReference>